<organism evidence="3 4">
    <name type="scientific">Trichoplusia ni</name>
    <name type="common">Cabbage looper</name>
    <dbReference type="NCBI Taxonomy" id="7111"/>
    <lineage>
        <taxon>Eukaryota</taxon>
        <taxon>Metazoa</taxon>
        <taxon>Ecdysozoa</taxon>
        <taxon>Arthropoda</taxon>
        <taxon>Hexapoda</taxon>
        <taxon>Insecta</taxon>
        <taxon>Pterygota</taxon>
        <taxon>Neoptera</taxon>
        <taxon>Endopterygota</taxon>
        <taxon>Lepidoptera</taxon>
        <taxon>Glossata</taxon>
        <taxon>Ditrysia</taxon>
        <taxon>Noctuoidea</taxon>
        <taxon>Noctuidae</taxon>
        <taxon>Plusiinae</taxon>
        <taxon>Trichoplusia</taxon>
    </lineage>
</organism>
<dbReference type="AlphaFoldDB" id="A0A7E5WQ64"/>
<gene>
    <name evidence="4" type="primary">LOC113504672</name>
</gene>
<dbReference type="RefSeq" id="XP_026742890.1">
    <property type="nucleotide sequence ID" value="XM_026887089.1"/>
</dbReference>
<accession>A0A7E5WQ64</accession>
<dbReference type="KEGG" id="tnl:113504672"/>
<keyword evidence="3" id="KW-1185">Reference proteome</keyword>
<dbReference type="Proteomes" id="UP000322000">
    <property type="component" value="Chromosome 22"/>
</dbReference>
<dbReference type="GeneID" id="113504672"/>
<feature type="domain" description="FP protein C-terminal" evidence="2">
    <location>
        <begin position="257"/>
        <end position="307"/>
    </location>
</feature>
<feature type="coiled-coil region" evidence="1">
    <location>
        <begin position="109"/>
        <end position="157"/>
    </location>
</feature>
<evidence type="ECO:0000259" key="2">
    <source>
        <dbReference type="Pfam" id="PF25298"/>
    </source>
</evidence>
<evidence type="ECO:0000313" key="3">
    <source>
        <dbReference type="Proteomes" id="UP000322000"/>
    </source>
</evidence>
<sequence length="311" mass="35250">MPINRSPPPQSAVPQISTATLPVPNVQALYTPLSLSEPNLNLGTDTAVTVISPNITFRNTKRKLSSGTDVNTLADFMSEMREMLQEFKLQQDEKYDKLFSVVNGIRDSLDFLTTQHEDLKLQVKVLESEREGNLKHINDLEGKIENMEQSARSTCIEIRNIPCCKSETKPSLLNTVIETGKLLNVAIQLRDVKDVFRIKTKDPAVKPIIVDFTSVLLKDDFLRKFRNHIKNSYKITTEHLKISGPAKRIYISENLSAKNKRLFFLARDAAKTNQFEFCWVSHGRIYVRERPGSPHLQVKNESDLASIVKAA</sequence>
<dbReference type="InParanoid" id="A0A7E5WQ64"/>
<keyword evidence="1" id="KW-0175">Coiled coil</keyword>
<proteinExistence type="predicted"/>
<evidence type="ECO:0000256" key="1">
    <source>
        <dbReference type="SAM" id="Coils"/>
    </source>
</evidence>
<dbReference type="InterPro" id="IPR057251">
    <property type="entry name" value="FP_C"/>
</dbReference>
<dbReference type="Pfam" id="PF25298">
    <property type="entry name" value="Baculo_FP_2nd"/>
    <property type="match status" value="1"/>
</dbReference>
<reference evidence="4" key="1">
    <citation type="submission" date="2025-08" db="UniProtKB">
        <authorList>
            <consortium name="RefSeq"/>
        </authorList>
    </citation>
    <scope>IDENTIFICATION</scope>
</reference>
<dbReference type="OrthoDB" id="7484550at2759"/>
<name>A0A7E5WQ64_TRINI</name>
<evidence type="ECO:0000313" key="4">
    <source>
        <dbReference type="RefSeq" id="XP_026742890.1"/>
    </source>
</evidence>
<protein>
    <submittedName>
        <fullName evidence="4">Uncharacterized protein LOC113504672</fullName>
    </submittedName>
</protein>